<accession>L0DMU8</accession>
<dbReference type="KEGG" id="saci:Sinac_6040"/>
<dbReference type="AlphaFoldDB" id="L0DMU8"/>
<protein>
    <submittedName>
        <fullName evidence="2">Uncharacterized protein</fullName>
    </submittedName>
</protein>
<sequence>MAKKARGTRTKQSRGEEVQPTSFDRLYPTIARWITQEEGWVEIGADDYSHSLVRALYGGGMVWEGTDVYGSIDAALRAMEAGITAWLEKYRPEELRTVGTGPGIVGTQTRSGQASPKGNLRGMKRTKAKAPLTTLDRSRLGKRKHTPKATAQSKPDDQMKGDADSSVPRPIAEKAVIARNNQSCVA</sequence>
<evidence type="ECO:0000256" key="1">
    <source>
        <dbReference type="SAM" id="MobiDB-lite"/>
    </source>
</evidence>
<name>L0DMU8_SINAD</name>
<feature type="region of interest" description="Disordered" evidence="1">
    <location>
        <begin position="1"/>
        <end position="21"/>
    </location>
</feature>
<proteinExistence type="predicted"/>
<evidence type="ECO:0000313" key="3">
    <source>
        <dbReference type="Proteomes" id="UP000010798"/>
    </source>
</evidence>
<gene>
    <name evidence="2" type="ordered locus">Sinac_6040</name>
</gene>
<feature type="compositionally biased region" description="Basic residues" evidence="1">
    <location>
        <begin position="1"/>
        <end position="12"/>
    </location>
</feature>
<feature type="compositionally biased region" description="Basic and acidic residues" evidence="1">
    <location>
        <begin position="154"/>
        <end position="163"/>
    </location>
</feature>
<evidence type="ECO:0000313" key="2">
    <source>
        <dbReference type="EMBL" id="AGA30150.1"/>
    </source>
</evidence>
<reference evidence="2 3" key="1">
    <citation type="submission" date="2012-02" db="EMBL/GenBank/DDBJ databases">
        <title>Complete sequence of chromosome of Singulisphaera acidiphila DSM 18658.</title>
        <authorList>
            <consortium name="US DOE Joint Genome Institute (JGI-PGF)"/>
            <person name="Lucas S."/>
            <person name="Copeland A."/>
            <person name="Lapidus A."/>
            <person name="Glavina del Rio T."/>
            <person name="Dalin E."/>
            <person name="Tice H."/>
            <person name="Bruce D."/>
            <person name="Goodwin L."/>
            <person name="Pitluck S."/>
            <person name="Peters L."/>
            <person name="Ovchinnikova G."/>
            <person name="Chertkov O."/>
            <person name="Kyrpides N."/>
            <person name="Mavromatis K."/>
            <person name="Ivanova N."/>
            <person name="Brettin T."/>
            <person name="Detter J.C."/>
            <person name="Han C."/>
            <person name="Larimer F."/>
            <person name="Land M."/>
            <person name="Hauser L."/>
            <person name="Markowitz V."/>
            <person name="Cheng J.-F."/>
            <person name="Hugenholtz P."/>
            <person name="Woyke T."/>
            <person name="Wu D."/>
            <person name="Tindall B."/>
            <person name="Pomrenke H."/>
            <person name="Brambilla E."/>
            <person name="Klenk H.-P."/>
            <person name="Eisen J.A."/>
        </authorList>
    </citation>
    <scope>NUCLEOTIDE SEQUENCE [LARGE SCALE GENOMIC DNA]</scope>
    <source>
        <strain evidence="3">ATCC BAA-1392 / DSM 18658 / VKM B-2454 / MOB10</strain>
    </source>
</reference>
<feature type="compositionally biased region" description="Polar residues" evidence="1">
    <location>
        <begin position="106"/>
        <end position="116"/>
    </location>
</feature>
<organism evidence="2 3">
    <name type="scientific">Singulisphaera acidiphila (strain ATCC BAA-1392 / DSM 18658 / VKM B-2454 / MOB10)</name>
    <dbReference type="NCBI Taxonomy" id="886293"/>
    <lineage>
        <taxon>Bacteria</taxon>
        <taxon>Pseudomonadati</taxon>
        <taxon>Planctomycetota</taxon>
        <taxon>Planctomycetia</taxon>
        <taxon>Isosphaerales</taxon>
        <taxon>Isosphaeraceae</taxon>
        <taxon>Singulisphaera</taxon>
    </lineage>
</organism>
<dbReference type="eggNOG" id="ENOG5033JP3">
    <property type="taxonomic scope" value="Bacteria"/>
</dbReference>
<dbReference type="Proteomes" id="UP000010798">
    <property type="component" value="Chromosome"/>
</dbReference>
<keyword evidence="3" id="KW-1185">Reference proteome</keyword>
<feature type="region of interest" description="Disordered" evidence="1">
    <location>
        <begin position="98"/>
        <end position="186"/>
    </location>
</feature>
<dbReference type="HOGENOM" id="CLU_1453495_0_0_0"/>
<dbReference type="EMBL" id="CP003364">
    <property type="protein sequence ID" value="AGA30150.1"/>
    <property type="molecule type" value="Genomic_DNA"/>
</dbReference>